<dbReference type="Gene3D" id="3.40.470.10">
    <property type="entry name" value="Uracil-DNA glycosylase-like domain"/>
    <property type="match status" value="1"/>
</dbReference>
<gene>
    <name evidence="13" type="ORF">D5R97_08675</name>
</gene>
<keyword evidence="9" id="KW-0408">Iron</keyword>
<dbReference type="GO" id="GO:0004844">
    <property type="term" value="F:uracil DNA N-glycosylase activity"/>
    <property type="evidence" value="ECO:0007669"/>
    <property type="project" value="UniProtKB-EC"/>
</dbReference>
<keyword evidence="8" id="KW-0378">Hydrolase</keyword>
<sequence length="180" mass="20371">MEEEVKECRRCELRKGCQQVVFGEGNPRALLMLVGEGPGGDEDRLGRPFVGRAGQLLDRILEAAGFKREEVYIANVVKCRPPSNRTPTPEEVQACYPHLQEQIKIISPGIIVCLGALSTKVLVDPKAQITRIRGSWLEKEGSKIMPTFHPAALLRDPKKKKLVWQDFQEVEREYKGLRHK</sequence>
<dbReference type="PANTHER" id="PTHR33693:SF1">
    <property type="entry name" value="TYPE-4 URACIL-DNA GLYCOSYLASE"/>
    <property type="match status" value="1"/>
</dbReference>
<dbReference type="Proteomes" id="UP000285138">
    <property type="component" value="Unassembled WGS sequence"/>
</dbReference>
<keyword evidence="5" id="KW-0004">4Fe-4S</keyword>
<evidence type="ECO:0000259" key="12">
    <source>
        <dbReference type="SMART" id="SM00986"/>
    </source>
</evidence>
<comment type="catalytic activity">
    <reaction evidence="1">
        <text>Hydrolyzes single-stranded DNA or mismatched double-stranded DNA and polynucleotides, releasing free uracil.</text>
        <dbReference type="EC" id="3.2.2.27"/>
    </reaction>
</comment>
<dbReference type="GO" id="GO:0006281">
    <property type="term" value="P:DNA repair"/>
    <property type="evidence" value="ECO:0007669"/>
    <property type="project" value="UniProtKB-KW"/>
</dbReference>
<feature type="domain" description="Uracil-DNA glycosylase-like" evidence="12">
    <location>
        <begin position="22"/>
        <end position="168"/>
    </location>
</feature>
<dbReference type="GO" id="GO:0046872">
    <property type="term" value="F:metal ion binding"/>
    <property type="evidence" value="ECO:0007669"/>
    <property type="project" value="UniProtKB-KW"/>
</dbReference>
<dbReference type="GO" id="GO:0051539">
    <property type="term" value="F:4 iron, 4 sulfur cluster binding"/>
    <property type="evidence" value="ECO:0007669"/>
    <property type="project" value="UniProtKB-KW"/>
</dbReference>
<dbReference type="SUPFAM" id="SSF52141">
    <property type="entry name" value="Uracil-DNA glycosylase-like"/>
    <property type="match status" value="1"/>
</dbReference>
<dbReference type="NCBIfam" id="TIGR00758">
    <property type="entry name" value="UDG_fam4"/>
    <property type="match status" value="1"/>
</dbReference>
<dbReference type="PANTHER" id="PTHR33693">
    <property type="entry name" value="TYPE-5 URACIL-DNA GLYCOSYLASE"/>
    <property type="match status" value="1"/>
</dbReference>
<evidence type="ECO:0000313" key="14">
    <source>
        <dbReference type="Proteomes" id="UP000285138"/>
    </source>
</evidence>
<comment type="similarity">
    <text evidence="2">Belongs to the uracil-DNA glycosylase (UDG) superfamily. Type 4 (UDGa) family.</text>
</comment>
<dbReference type="EMBL" id="QZAA01000231">
    <property type="protein sequence ID" value="RQD73939.1"/>
    <property type="molecule type" value="Genomic_DNA"/>
</dbReference>
<evidence type="ECO:0000256" key="9">
    <source>
        <dbReference type="ARBA" id="ARBA00023004"/>
    </source>
</evidence>
<evidence type="ECO:0000256" key="10">
    <source>
        <dbReference type="ARBA" id="ARBA00023014"/>
    </source>
</evidence>
<keyword evidence="11" id="KW-0234">DNA repair</keyword>
<dbReference type="InterPro" id="IPR036895">
    <property type="entry name" value="Uracil-DNA_glycosylase-like_sf"/>
</dbReference>
<proteinExistence type="inferred from homology"/>
<evidence type="ECO:0000256" key="7">
    <source>
        <dbReference type="ARBA" id="ARBA00022763"/>
    </source>
</evidence>
<accession>A0A424YB36</accession>
<evidence type="ECO:0000313" key="13">
    <source>
        <dbReference type="EMBL" id="RQD73939.1"/>
    </source>
</evidence>
<dbReference type="InterPro" id="IPR005273">
    <property type="entry name" value="Ura-DNA_glyco_family4"/>
</dbReference>
<keyword evidence="7" id="KW-0227">DNA damage</keyword>
<dbReference type="InterPro" id="IPR005122">
    <property type="entry name" value="Uracil-DNA_glycosylase-like"/>
</dbReference>
<name>A0A424YB36_9FIRM</name>
<dbReference type="SMART" id="SM00987">
    <property type="entry name" value="UreE_C"/>
    <property type="match status" value="1"/>
</dbReference>
<keyword evidence="6" id="KW-0479">Metal-binding</keyword>
<evidence type="ECO:0000256" key="5">
    <source>
        <dbReference type="ARBA" id="ARBA00022485"/>
    </source>
</evidence>
<evidence type="ECO:0000256" key="1">
    <source>
        <dbReference type="ARBA" id="ARBA00001400"/>
    </source>
</evidence>
<organism evidence="13 14">
    <name type="scientific">Candidatus Syntrophonatronum acetioxidans</name>
    <dbReference type="NCBI Taxonomy" id="1795816"/>
    <lineage>
        <taxon>Bacteria</taxon>
        <taxon>Bacillati</taxon>
        <taxon>Bacillota</taxon>
        <taxon>Clostridia</taxon>
        <taxon>Eubacteriales</taxon>
        <taxon>Syntrophomonadaceae</taxon>
        <taxon>Candidatus Syntrophonatronum</taxon>
    </lineage>
</organism>
<dbReference type="Pfam" id="PF03167">
    <property type="entry name" value="UDG"/>
    <property type="match status" value="1"/>
</dbReference>
<evidence type="ECO:0000256" key="3">
    <source>
        <dbReference type="ARBA" id="ARBA00012030"/>
    </source>
</evidence>
<dbReference type="InterPro" id="IPR051536">
    <property type="entry name" value="UDG_Type-4/5"/>
</dbReference>
<evidence type="ECO:0000256" key="11">
    <source>
        <dbReference type="ARBA" id="ARBA00023204"/>
    </source>
</evidence>
<keyword evidence="10" id="KW-0411">Iron-sulfur</keyword>
<dbReference type="AlphaFoldDB" id="A0A424YB36"/>
<evidence type="ECO:0000256" key="2">
    <source>
        <dbReference type="ARBA" id="ARBA00006521"/>
    </source>
</evidence>
<comment type="caution">
    <text evidence="13">The sequence shown here is derived from an EMBL/GenBank/DDBJ whole genome shotgun (WGS) entry which is preliminary data.</text>
</comment>
<dbReference type="EC" id="3.2.2.27" evidence="3"/>
<evidence type="ECO:0000256" key="6">
    <source>
        <dbReference type="ARBA" id="ARBA00022723"/>
    </source>
</evidence>
<evidence type="ECO:0000256" key="4">
    <source>
        <dbReference type="ARBA" id="ARBA00019403"/>
    </source>
</evidence>
<protein>
    <recommendedName>
        <fullName evidence="4">Type-4 uracil-DNA glycosylase</fullName>
        <ecNumber evidence="3">3.2.2.27</ecNumber>
    </recommendedName>
</protein>
<reference evidence="13 14" key="1">
    <citation type="submission" date="2018-08" db="EMBL/GenBank/DDBJ databases">
        <title>The metabolism and importance of syntrophic acetate oxidation coupled to methane or sulfide production in haloalkaline environments.</title>
        <authorList>
            <person name="Timmers P.H.A."/>
            <person name="Vavourakis C.D."/>
            <person name="Sorokin D.Y."/>
            <person name="Sinninghe Damste J.S."/>
            <person name="Muyzer G."/>
            <person name="Stams A.J.M."/>
            <person name="Plugge C.M."/>
        </authorList>
    </citation>
    <scope>NUCLEOTIDE SEQUENCE [LARGE SCALE GENOMIC DNA]</scope>
    <source>
        <strain evidence="13">MSAO_Bac1</strain>
    </source>
</reference>
<dbReference type="CDD" id="cd10030">
    <property type="entry name" value="UDG-F4_TTUDGA_SPO1dp_like"/>
    <property type="match status" value="1"/>
</dbReference>
<evidence type="ECO:0000256" key="8">
    <source>
        <dbReference type="ARBA" id="ARBA00022801"/>
    </source>
</evidence>
<dbReference type="SMART" id="SM00986">
    <property type="entry name" value="UDG"/>
    <property type="match status" value="1"/>
</dbReference>